<dbReference type="EMBL" id="QYYG01000003">
    <property type="protein sequence ID" value="RJF55498.1"/>
    <property type="molecule type" value="Genomic_DNA"/>
</dbReference>
<sequence length="175" mass="18672">MRITKIMLIGLLAGAINMQASAVDNMKLHGALVAEPCTLLPGDENVELDFGTVIDKYLYQNQRTLSKPFQLRLADCDISIGKAVQIVFSGTESLALPGLLALDAGSQAQGVAVGFETPQGLPLLLNTWGQNNLLASGTNIFAMQAYIQGEPSALANKNIKLGTFSAIATFTLRYE</sequence>
<evidence type="ECO:0000259" key="2">
    <source>
        <dbReference type="Pfam" id="PF00419"/>
    </source>
</evidence>
<dbReference type="InterPro" id="IPR000259">
    <property type="entry name" value="Adhesion_dom_fimbrial"/>
</dbReference>
<dbReference type="InterPro" id="IPR036937">
    <property type="entry name" value="Adhesion_dom_fimbrial_sf"/>
</dbReference>
<reference evidence="3 4" key="1">
    <citation type="submission" date="2018-09" db="EMBL/GenBank/DDBJ databases">
        <title>Draft genome of a novel serratia sp. strain with antifungal activity.</title>
        <authorList>
            <person name="Dichmann S.I."/>
            <person name="Park B.P."/>
            <person name="Pathiraja D."/>
            <person name="Choi I.-G."/>
            <person name="Stougaard P."/>
            <person name="Hennessy R.C."/>
        </authorList>
    </citation>
    <scope>NUCLEOTIDE SEQUENCE [LARGE SCALE GENOMIC DNA]</scope>
    <source>
        <strain evidence="3 4">S40</strain>
    </source>
</reference>
<comment type="caution">
    <text evidence="3">The sequence shown here is derived from an EMBL/GenBank/DDBJ whole genome shotgun (WGS) entry which is preliminary data.</text>
</comment>
<evidence type="ECO:0000256" key="1">
    <source>
        <dbReference type="SAM" id="SignalP"/>
    </source>
</evidence>
<dbReference type="InterPro" id="IPR050263">
    <property type="entry name" value="Bact_Fimbrial_Adh_Pro"/>
</dbReference>
<accession>A0AA93BYT8</accession>
<dbReference type="GO" id="GO:0043709">
    <property type="term" value="P:cell adhesion involved in single-species biofilm formation"/>
    <property type="evidence" value="ECO:0007669"/>
    <property type="project" value="TreeGrafter"/>
</dbReference>
<dbReference type="Proteomes" id="UP000284338">
    <property type="component" value="Unassembled WGS sequence"/>
</dbReference>
<evidence type="ECO:0000313" key="4">
    <source>
        <dbReference type="Proteomes" id="UP000284338"/>
    </source>
</evidence>
<feature type="chain" id="PRO_5041723889" evidence="1">
    <location>
        <begin position="23"/>
        <end position="175"/>
    </location>
</feature>
<keyword evidence="1" id="KW-0732">Signal</keyword>
<gene>
    <name evidence="3" type="ORF">D4100_14485</name>
</gene>
<protein>
    <submittedName>
        <fullName evidence="3">Type 1 fimbrial protein</fullName>
    </submittedName>
</protein>
<dbReference type="Gene3D" id="2.60.40.1090">
    <property type="entry name" value="Fimbrial-type adhesion domain"/>
    <property type="match status" value="1"/>
</dbReference>
<dbReference type="AlphaFoldDB" id="A0AA93BYT8"/>
<dbReference type="GO" id="GO:0009289">
    <property type="term" value="C:pilus"/>
    <property type="evidence" value="ECO:0007669"/>
    <property type="project" value="InterPro"/>
</dbReference>
<feature type="domain" description="Fimbrial-type adhesion" evidence="2">
    <location>
        <begin position="27"/>
        <end position="174"/>
    </location>
</feature>
<name>A0AA93BYT8_9GAMM</name>
<evidence type="ECO:0000313" key="3">
    <source>
        <dbReference type="EMBL" id="RJF55498.1"/>
    </source>
</evidence>
<dbReference type="PANTHER" id="PTHR33420:SF9">
    <property type="entry name" value="MINOR FIMBRIAL SUBUNIT"/>
    <property type="match status" value="1"/>
</dbReference>
<dbReference type="PANTHER" id="PTHR33420">
    <property type="entry name" value="FIMBRIAL SUBUNIT ELFA-RELATED"/>
    <property type="match status" value="1"/>
</dbReference>
<keyword evidence="4" id="KW-1185">Reference proteome</keyword>
<dbReference type="RefSeq" id="WP_119804636.1">
    <property type="nucleotide sequence ID" value="NZ_QYYG01000003.1"/>
</dbReference>
<proteinExistence type="predicted"/>
<dbReference type="SUPFAM" id="SSF49401">
    <property type="entry name" value="Bacterial adhesins"/>
    <property type="match status" value="1"/>
</dbReference>
<organism evidence="3 4">
    <name type="scientific">Serratia inhibens</name>
    <dbReference type="NCBI Taxonomy" id="2338073"/>
    <lineage>
        <taxon>Bacteria</taxon>
        <taxon>Pseudomonadati</taxon>
        <taxon>Pseudomonadota</taxon>
        <taxon>Gammaproteobacteria</taxon>
        <taxon>Enterobacterales</taxon>
        <taxon>Yersiniaceae</taxon>
        <taxon>Serratia</taxon>
    </lineage>
</organism>
<dbReference type="Pfam" id="PF00419">
    <property type="entry name" value="Fimbrial"/>
    <property type="match status" value="1"/>
</dbReference>
<dbReference type="InterPro" id="IPR008966">
    <property type="entry name" value="Adhesion_dom_sf"/>
</dbReference>
<feature type="signal peptide" evidence="1">
    <location>
        <begin position="1"/>
        <end position="22"/>
    </location>
</feature>